<gene>
    <name evidence="1" type="ORF">E2562_021123</name>
</gene>
<reference evidence="1 2" key="1">
    <citation type="submission" date="2019-11" db="EMBL/GenBank/DDBJ databases">
        <title>Whole genome sequence of Oryza granulata.</title>
        <authorList>
            <person name="Li W."/>
        </authorList>
    </citation>
    <scope>NUCLEOTIDE SEQUENCE [LARGE SCALE GENOMIC DNA]</scope>
    <source>
        <strain evidence="2">cv. Menghai</strain>
        <tissue evidence="1">Leaf</tissue>
    </source>
</reference>
<organism evidence="1 2">
    <name type="scientific">Oryza meyeriana var. granulata</name>
    <dbReference type="NCBI Taxonomy" id="110450"/>
    <lineage>
        <taxon>Eukaryota</taxon>
        <taxon>Viridiplantae</taxon>
        <taxon>Streptophyta</taxon>
        <taxon>Embryophyta</taxon>
        <taxon>Tracheophyta</taxon>
        <taxon>Spermatophyta</taxon>
        <taxon>Magnoliopsida</taxon>
        <taxon>Liliopsida</taxon>
        <taxon>Poales</taxon>
        <taxon>Poaceae</taxon>
        <taxon>BOP clade</taxon>
        <taxon>Oryzoideae</taxon>
        <taxon>Oryzeae</taxon>
        <taxon>Oryzinae</taxon>
        <taxon>Oryza</taxon>
        <taxon>Oryza meyeriana</taxon>
    </lineage>
</organism>
<name>A0A6G1BMU8_9ORYZ</name>
<proteinExistence type="predicted"/>
<sequence>MRKIVPRPPSSPAKLAPLAASAAVPLSVEMRGGGGRPILAAAGAMVRAREPEHFVFVGFS</sequence>
<dbReference type="EMBL" id="SPHZ02000012">
    <property type="protein sequence ID" value="KAF0889067.1"/>
    <property type="molecule type" value="Genomic_DNA"/>
</dbReference>
<dbReference type="AlphaFoldDB" id="A0A6G1BMU8"/>
<evidence type="ECO:0000313" key="2">
    <source>
        <dbReference type="Proteomes" id="UP000479710"/>
    </source>
</evidence>
<accession>A0A6G1BMU8</accession>
<dbReference type="Proteomes" id="UP000479710">
    <property type="component" value="Unassembled WGS sequence"/>
</dbReference>
<protein>
    <submittedName>
        <fullName evidence="1">Uncharacterized protein</fullName>
    </submittedName>
</protein>
<comment type="caution">
    <text evidence="1">The sequence shown here is derived from an EMBL/GenBank/DDBJ whole genome shotgun (WGS) entry which is preliminary data.</text>
</comment>
<evidence type="ECO:0000313" key="1">
    <source>
        <dbReference type="EMBL" id="KAF0889067.1"/>
    </source>
</evidence>
<keyword evidence="2" id="KW-1185">Reference proteome</keyword>